<evidence type="ECO:0000259" key="10">
    <source>
        <dbReference type="PROSITE" id="PS51779"/>
    </source>
</evidence>
<evidence type="ECO:0000256" key="4">
    <source>
        <dbReference type="ARBA" id="ARBA00022692"/>
    </source>
</evidence>
<dbReference type="KEGG" id="dfl:DFE_1815"/>
<evidence type="ECO:0000256" key="2">
    <source>
        <dbReference type="ARBA" id="ARBA00022475"/>
    </source>
</evidence>
<dbReference type="Gene3D" id="3.10.20.310">
    <property type="entry name" value="membrane protein fhac"/>
    <property type="match status" value="1"/>
</dbReference>
<feature type="transmembrane region" description="Helical" evidence="9">
    <location>
        <begin position="39"/>
        <end position="66"/>
    </location>
</feature>
<keyword evidence="5 9" id="KW-1133">Transmembrane helix</keyword>
<feature type="domain" description="POTRA" evidence="10">
    <location>
        <begin position="72"/>
        <end position="140"/>
    </location>
</feature>
<accession>A0A2Z6AZ47</accession>
<dbReference type="OrthoDB" id="5470105at2"/>
<protein>
    <submittedName>
        <fullName evidence="11">POTRA domain, FtsQ-type family protein</fullName>
    </submittedName>
</protein>
<organism evidence="11 12">
    <name type="scientific">Desulfovibrio ferrophilus</name>
    <dbReference type="NCBI Taxonomy" id="241368"/>
    <lineage>
        <taxon>Bacteria</taxon>
        <taxon>Pseudomonadati</taxon>
        <taxon>Thermodesulfobacteriota</taxon>
        <taxon>Desulfovibrionia</taxon>
        <taxon>Desulfovibrionales</taxon>
        <taxon>Desulfovibrionaceae</taxon>
        <taxon>Desulfovibrio</taxon>
    </lineage>
</organism>
<dbReference type="Proteomes" id="UP000269883">
    <property type="component" value="Chromosome"/>
</dbReference>
<keyword evidence="6 9" id="KW-0472">Membrane</keyword>
<dbReference type="GO" id="GO:0090529">
    <property type="term" value="P:cell septum assembly"/>
    <property type="evidence" value="ECO:0007669"/>
    <property type="project" value="InterPro"/>
</dbReference>
<evidence type="ECO:0000256" key="3">
    <source>
        <dbReference type="ARBA" id="ARBA00022618"/>
    </source>
</evidence>
<proteinExistence type="predicted"/>
<dbReference type="InterPro" id="IPR026579">
    <property type="entry name" value="FtsQ"/>
</dbReference>
<keyword evidence="3" id="KW-0132">Cell division</keyword>
<dbReference type="PANTHER" id="PTHR35851:SF1">
    <property type="entry name" value="CELL DIVISION PROTEIN FTSQ"/>
    <property type="match status" value="1"/>
</dbReference>
<evidence type="ECO:0000256" key="9">
    <source>
        <dbReference type="SAM" id="Phobius"/>
    </source>
</evidence>
<sequence length="273" mass="30137">MTMAATMRTGGLLPRSKGGNSYHGRAAGGGGRLRPGKALVWMFALVVGLGFVALLSLGLLVSFRWLTTSAYFSLSEIEVTGNRHLSTEELVTLTGTELGVNTLDMRIEDIEGRLVANPWTEQVAVRRVLPGKLSIAVTERIPAYWMRTGKGLFYAEADGSVIDAVASDRFVSLPQLEVGQGGDASLDRLVNLMADFNEAGLPIKAGQAAWVRLHADRLELYFEERDLWLSVSEKEWKRNMERLTLVWGDLERRGEAAGTREIRIFGGKVWVRT</sequence>
<dbReference type="PANTHER" id="PTHR35851">
    <property type="entry name" value="CELL DIVISION PROTEIN FTSQ"/>
    <property type="match status" value="1"/>
</dbReference>
<name>A0A2Z6AZ47_9BACT</name>
<dbReference type="RefSeq" id="WP_126378719.1">
    <property type="nucleotide sequence ID" value="NZ_AP017378.1"/>
</dbReference>
<evidence type="ECO:0000256" key="8">
    <source>
        <dbReference type="SAM" id="MobiDB-lite"/>
    </source>
</evidence>
<dbReference type="EMBL" id="AP017378">
    <property type="protein sequence ID" value="BBD08541.1"/>
    <property type="molecule type" value="Genomic_DNA"/>
</dbReference>
<evidence type="ECO:0000313" key="12">
    <source>
        <dbReference type="Proteomes" id="UP000269883"/>
    </source>
</evidence>
<gene>
    <name evidence="11" type="ORF">DFE_1815</name>
</gene>
<dbReference type="Pfam" id="PF08478">
    <property type="entry name" value="POTRA_1"/>
    <property type="match status" value="1"/>
</dbReference>
<evidence type="ECO:0000256" key="7">
    <source>
        <dbReference type="ARBA" id="ARBA00023306"/>
    </source>
</evidence>
<dbReference type="InterPro" id="IPR013685">
    <property type="entry name" value="POTRA_FtsQ_type"/>
</dbReference>
<comment type="subcellular location">
    <subcellularLocation>
        <location evidence="1">Membrane</location>
    </subcellularLocation>
</comment>
<keyword evidence="12" id="KW-1185">Reference proteome</keyword>
<dbReference type="PROSITE" id="PS51779">
    <property type="entry name" value="POTRA"/>
    <property type="match status" value="1"/>
</dbReference>
<dbReference type="AlphaFoldDB" id="A0A2Z6AZ47"/>
<evidence type="ECO:0000256" key="5">
    <source>
        <dbReference type="ARBA" id="ARBA00022989"/>
    </source>
</evidence>
<evidence type="ECO:0000256" key="6">
    <source>
        <dbReference type="ARBA" id="ARBA00023136"/>
    </source>
</evidence>
<evidence type="ECO:0000313" key="11">
    <source>
        <dbReference type="EMBL" id="BBD08541.1"/>
    </source>
</evidence>
<keyword evidence="2" id="KW-1003">Cell membrane</keyword>
<feature type="region of interest" description="Disordered" evidence="8">
    <location>
        <begin position="1"/>
        <end position="20"/>
    </location>
</feature>
<evidence type="ECO:0000256" key="1">
    <source>
        <dbReference type="ARBA" id="ARBA00004370"/>
    </source>
</evidence>
<dbReference type="InterPro" id="IPR034746">
    <property type="entry name" value="POTRA"/>
</dbReference>
<keyword evidence="4 9" id="KW-0812">Transmembrane</keyword>
<keyword evidence="7" id="KW-0131">Cell cycle</keyword>
<reference evidence="11 12" key="1">
    <citation type="journal article" date="2018" name="Sci. Adv.">
        <title>Multi-heme cytochromes provide a pathway for survival in energy-limited environments.</title>
        <authorList>
            <person name="Deng X."/>
            <person name="Dohmae N."/>
            <person name="Nealson K.H."/>
            <person name="Hashimoto K."/>
            <person name="Okamoto A."/>
        </authorList>
    </citation>
    <scope>NUCLEOTIDE SEQUENCE [LARGE SCALE GENOMIC DNA]</scope>
    <source>
        <strain evidence="11 12">IS5</strain>
    </source>
</reference>
<dbReference type="GO" id="GO:0016020">
    <property type="term" value="C:membrane"/>
    <property type="evidence" value="ECO:0007669"/>
    <property type="project" value="UniProtKB-SubCell"/>
</dbReference>